<proteinExistence type="predicted"/>
<organism evidence="2 3">
    <name type="scientific">Bacteroides fragilis str. 2-F-2 #4</name>
    <dbReference type="NCBI Taxonomy" id="1339280"/>
    <lineage>
        <taxon>Bacteria</taxon>
        <taxon>Pseudomonadati</taxon>
        <taxon>Bacteroidota</taxon>
        <taxon>Bacteroidia</taxon>
        <taxon>Bacteroidales</taxon>
        <taxon>Bacteroidaceae</taxon>
        <taxon>Bacteroides</taxon>
    </lineage>
</organism>
<evidence type="ECO:0008006" key="4">
    <source>
        <dbReference type="Google" id="ProtNLM"/>
    </source>
</evidence>
<protein>
    <recommendedName>
        <fullName evidence="4">Transmembrane protein</fullName>
    </recommendedName>
</protein>
<reference evidence="2 3" key="1">
    <citation type="submission" date="2014-02" db="EMBL/GenBank/DDBJ databases">
        <authorList>
            <person name="Sears C."/>
            <person name="Carroll K."/>
            <person name="Sack B.R."/>
            <person name="Qadri F."/>
            <person name="Myers L.L."/>
            <person name="Chung G.-T."/>
            <person name="Escheverria P."/>
            <person name="Fraser C.M."/>
            <person name="Sadzewicz L."/>
            <person name="Shefchek K.A."/>
            <person name="Tallon L."/>
            <person name="Das S.P."/>
            <person name="Daugherty S."/>
            <person name="Mongodin E.F."/>
        </authorList>
    </citation>
    <scope>NUCLEOTIDE SEQUENCE [LARGE SCALE GENOMIC DNA]</scope>
    <source>
        <strain evidence="2 3">2-F-2 #4</strain>
    </source>
</reference>
<dbReference type="Proteomes" id="UP000022272">
    <property type="component" value="Unassembled WGS sequence"/>
</dbReference>
<evidence type="ECO:0000313" key="2">
    <source>
        <dbReference type="EMBL" id="EXZ45573.1"/>
    </source>
</evidence>
<keyword evidence="1" id="KW-0472">Membrane</keyword>
<dbReference type="EMBL" id="JGDM01000021">
    <property type="protein sequence ID" value="EXZ45573.1"/>
    <property type="molecule type" value="Genomic_DNA"/>
</dbReference>
<gene>
    <name evidence="2" type="ORF">M076_1151</name>
</gene>
<dbReference type="AlphaFoldDB" id="A0A015YMU7"/>
<accession>A0A015YMU7</accession>
<keyword evidence="1" id="KW-0812">Transmembrane</keyword>
<sequence>MACRTLKEYVIGGFFTWITSPGFIIRAAFTNDPLMLIRPFLQASAAIVRVLKMRTAHIHLSILASGI</sequence>
<keyword evidence="1" id="KW-1133">Transmembrane helix</keyword>
<feature type="transmembrane region" description="Helical" evidence="1">
    <location>
        <begin position="9"/>
        <end position="29"/>
    </location>
</feature>
<name>A0A015YMU7_BACFG</name>
<evidence type="ECO:0000313" key="3">
    <source>
        <dbReference type="Proteomes" id="UP000022272"/>
    </source>
</evidence>
<comment type="caution">
    <text evidence="2">The sequence shown here is derived from an EMBL/GenBank/DDBJ whole genome shotgun (WGS) entry which is preliminary data.</text>
</comment>
<evidence type="ECO:0000256" key="1">
    <source>
        <dbReference type="SAM" id="Phobius"/>
    </source>
</evidence>